<sequence length="168" mass="18878">MEVPEFDPLDGGTQAEALFLFEKPGPMTAAEGRGNRVGSGFISRDNDDPTAEAIFRFMVQAGIPRRRTLIWNTIPWWNGTRKIVREELQAGIRETFSLIGFLPRLKAIVLVGRRAEAVRPSLDASGLPVFVSAHPSPLVRASRPAVWERIPEQWAQVHPHLTREEAFR</sequence>
<dbReference type="SUPFAM" id="SSF52141">
    <property type="entry name" value="Uracil-DNA glycosylase-like"/>
    <property type="match status" value="1"/>
</dbReference>
<proteinExistence type="predicted"/>
<organism evidence="2 3">
    <name type="scientific">Prosthecodimorpha staleyi</name>
    <dbReference type="NCBI Taxonomy" id="2840188"/>
    <lineage>
        <taxon>Bacteria</taxon>
        <taxon>Pseudomonadati</taxon>
        <taxon>Pseudomonadota</taxon>
        <taxon>Alphaproteobacteria</taxon>
        <taxon>Hyphomicrobiales</taxon>
        <taxon>Ancalomicrobiaceae</taxon>
        <taxon>Prosthecodimorpha</taxon>
    </lineage>
</organism>
<dbReference type="InterPro" id="IPR036895">
    <property type="entry name" value="Uracil-DNA_glycosylase-like_sf"/>
</dbReference>
<dbReference type="EMBL" id="JAHHZF010000002">
    <property type="protein sequence ID" value="MBT9288759.1"/>
    <property type="molecule type" value="Genomic_DNA"/>
</dbReference>
<keyword evidence="3" id="KW-1185">Reference proteome</keyword>
<dbReference type="RefSeq" id="WP_261967412.1">
    <property type="nucleotide sequence ID" value="NZ_JAHHZF010000002.1"/>
</dbReference>
<gene>
    <name evidence="2" type="ORF">KL771_04820</name>
</gene>
<name>A0A947D1S8_9HYPH</name>
<dbReference type="AlphaFoldDB" id="A0A947D1S8"/>
<feature type="domain" description="Uracil-DNA glycosylase-like" evidence="1">
    <location>
        <begin position="52"/>
        <end position="142"/>
    </location>
</feature>
<dbReference type="Proteomes" id="UP000766595">
    <property type="component" value="Unassembled WGS sequence"/>
</dbReference>
<dbReference type="CDD" id="cd10035">
    <property type="entry name" value="UDG_like"/>
    <property type="match status" value="1"/>
</dbReference>
<accession>A0A947D1S8</accession>
<evidence type="ECO:0000313" key="3">
    <source>
        <dbReference type="Proteomes" id="UP000766595"/>
    </source>
</evidence>
<dbReference type="Pfam" id="PF03167">
    <property type="entry name" value="UDG"/>
    <property type="match status" value="1"/>
</dbReference>
<evidence type="ECO:0000313" key="2">
    <source>
        <dbReference type="EMBL" id="MBT9288759.1"/>
    </source>
</evidence>
<protein>
    <submittedName>
        <fullName evidence="2">Uracil-DNA glycosylase</fullName>
    </submittedName>
</protein>
<dbReference type="Gene3D" id="3.40.470.10">
    <property type="entry name" value="Uracil-DNA glycosylase-like domain"/>
    <property type="match status" value="1"/>
</dbReference>
<reference evidence="2 3" key="1">
    <citation type="submission" date="2021-06" db="EMBL/GenBank/DDBJ databases">
        <authorList>
            <person name="Grouzdev D.S."/>
            <person name="Koziaeva V."/>
        </authorList>
    </citation>
    <scope>NUCLEOTIDE SEQUENCE [LARGE SCALE GENOMIC DNA]</scope>
    <source>
        <strain evidence="2 3">22</strain>
    </source>
</reference>
<comment type="caution">
    <text evidence="2">The sequence shown here is derived from an EMBL/GenBank/DDBJ whole genome shotgun (WGS) entry which is preliminary data.</text>
</comment>
<dbReference type="InterPro" id="IPR005122">
    <property type="entry name" value="Uracil-DNA_glycosylase-like"/>
</dbReference>
<evidence type="ECO:0000259" key="1">
    <source>
        <dbReference type="Pfam" id="PF03167"/>
    </source>
</evidence>